<dbReference type="AlphaFoldDB" id="A0A8J6LMZ3"/>
<name>A0A8J6LMZ3_TENMO</name>
<dbReference type="EMBL" id="JABDTM020017023">
    <property type="protein sequence ID" value="KAH0818631.1"/>
    <property type="molecule type" value="Genomic_DNA"/>
</dbReference>
<evidence type="ECO:0000256" key="2">
    <source>
        <dbReference type="SAM" id="Phobius"/>
    </source>
</evidence>
<evidence type="ECO:0000313" key="3">
    <source>
        <dbReference type="EMBL" id="KAH0818631.1"/>
    </source>
</evidence>
<sequence length="545" mass="61545">MLKFSPSARSRSNGPKVLKGRTQKKKKESQRKEEKKITFRQVTKMKEKRNRLCPAPWVAQFPQRCWTEPTNKNFKNLETSVPKNVTEGGRVASTCDVVIDVFSSLDASSRCLSSVVTVPQAYMDRRRRSLIRLQLLAGICLPIRIKKVEPCKNLTAWRNSFATDLSRLSWDTKSRRVYRWCYLCRQCSSDQISLSPTLTRHLPSPTVKLRANKWIIIIGKNLPMTHTCSSGDPKAEIINQNSIPTMAPRCTAFIGSIQVHAQEEKFSNYSEADIIPSIYYDFTPPLNQRHQLKPSKINTLNLDDLKTAEFKLNQYKVQLDNLEKGSFTHRHLSTFAIITTVVVVAIIVYVICPKCRLFKGLIGYLKGSHSDDGPSRPSSCCPQIFNYCNIRSNISRRPSIRIQTEDSEEVVYQRNIPLASLSTKKDSDSSPPREEETYGERSVISRLRPKRDPKTITLGGACGMLVRNVAHGGNWDGHNHRFNGAGHGLTGRRSEVNEGPLETIRPSSRPNAFATLDHVKSCQSRLSPVSPEGPGFAHQPSPEQW</sequence>
<keyword evidence="2" id="KW-0472">Membrane</keyword>
<feature type="compositionally biased region" description="Basic residues" evidence="1">
    <location>
        <begin position="18"/>
        <end position="29"/>
    </location>
</feature>
<protein>
    <submittedName>
        <fullName evidence="3">Uncharacterized protein</fullName>
    </submittedName>
</protein>
<keyword evidence="4" id="KW-1185">Reference proteome</keyword>
<feature type="transmembrane region" description="Helical" evidence="2">
    <location>
        <begin position="332"/>
        <end position="352"/>
    </location>
</feature>
<feature type="region of interest" description="Disordered" evidence="1">
    <location>
        <begin position="1"/>
        <end position="35"/>
    </location>
</feature>
<evidence type="ECO:0000256" key="1">
    <source>
        <dbReference type="SAM" id="MobiDB-lite"/>
    </source>
</evidence>
<keyword evidence="2" id="KW-0812">Transmembrane</keyword>
<keyword evidence="2" id="KW-1133">Transmembrane helix</keyword>
<feature type="compositionally biased region" description="Basic and acidic residues" evidence="1">
    <location>
        <begin position="423"/>
        <end position="439"/>
    </location>
</feature>
<reference evidence="3" key="1">
    <citation type="journal article" date="2020" name="J Insects Food Feed">
        <title>The yellow mealworm (Tenebrio molitor) genome: a resource for the emerging insects as food and feed industry.</title>
        <authorList>
            <person name="Eriksson T."/>
            <person name="Andere A."/>
            <person name="Kelstrup H."/>
            <person name="Emery V."/>
            <person name="Picard C."/>
        </authorList>
    </citation>
    <scope>NUCLEOTIDE SEQUENCE</scope>
    <source>
        <strain evidence="3">Stoneville</strain>
        <tissue evidence="3">Whole head</tissue>
    </source>
</reference>
<organism evidence="3 4">
    <name type="scientific">Tenebrio molitor</name>
    <name type="common">Yellow mealworm beetle</name>
    <dbReference type="NCBI Taxonomy" id="7067"/>
    <lineage>
        <taxon>Eukaryota</taxon>
        <taxon>Metazoa</taxon>
        <taxon>Ecdysozoa</taxon>
        <taxon>Arthropoda</taxon>
        <taxon>Hexapoda</taxon>
        <taxon>Insecta</taxon>
        <taxon>Pterygota</taxon>
        <taxon>Neoptera</taxon>
        <taxon>Endopterygota</taxon>
        <taxon>Coleoptera</taxon>
        <taxon>Polyphaga</taxon>
        <taxon>Cucujiformia</taxon>
        <taxon>Tenebrionidae</taxon>
        <taxon>Tenebrio</taxon>
    </lineage>
</organism>
<reference evidence="3" key="2">
    <citation type="submission" date="2021-08" db="EMBL/GenBank/DDBJ databases">
        <authorList>
            <person name="Eriksson T."/>
        </authorList>
    </citation>
    <scope>NUCLEOTIDE SEQUENCE</scope>
    <source>
        <strain evidence="3">Stoneville</strain>
        <tissue evidence="3">Whole head</tissue>
    </source>
</reference>
<feature type="region of interest" description="Disordered" evidence="1">
    <location>
        <begin position="421"/>
        <end position="442"/>
    </location>
</feature>
<evidence type="ECO:0000313" key="4">
    <source>
        <dbReference type="Proteomes" id="UP000719412"/>
    </source>
</evidence>
<gene>
    <name evidence="3" type="ORF">GEV33_004160</name>
</gene>
<proteinExistence type="predicted"/>
<feature type="region of interest" description="Disordered" evidence="1">
    <location>
        <begin position="523"/>
        <end position="545"/>
    </location>
</feature>
<comment type="caution">
    <text evidence="3">The sequence shown here is derived from an EMBL/GenBank/DDBJ whole genome shotgun (WGS) entry which is preliminary data.</text>
</comment>
<accession>A0A8J6LMZ3</accession>
<dbReference type="Proteomes" id="UP000719412">
    <property type="component" value="Unassembled WGS sequence"/>
</dbReference>